<feature type="domain" description="Transposase TnpC homeodomain" evidence="4">
    <location>
        <begin position="58"/>
        <end position="128"/>
    </location>
</feature>
<dbReference type="NCBIfam" id="NF033517">
    <property type="entry name" value="transpos_IS66"/>
    <property type="match status" value="1"/>
</dbReference>
<dbReference type="PANTHER" id="PTHR33678:SF1">
    <property type="entry name" value="BLL1576 PROTEIN"/>
    <property type="match status" value="1"/>
</dbReference>
<dbReference type="Proteomes" id="UP000198304">
    <property type="component" value="Unassembled WGS sequence"/>
</dbReference>
<proteinExistence type="predicted"/>
<evidence type="ECO:0000256" key="1">
    <source>
        <dbReference type="SAM" id="Coils"/>
    </source>
</evidence>
<dbReference type="InterPro" id="IPR024474">
    <property type="entry name" value="Znf_dom_IS66"/>
</dbReference>
<accession>A0A239LJB5</accession>
<feature type="domain" description="Transposase IS66 zinc-finger binding" evidence="3">
    <location>
        <begin position="136"/>
        <end position="180"/>
    </location>
</feature>
<dbReference type="InterPro" id="IPR004291">
    <property type="entry name" value="Transposase_IS66_central"/>
</dbReference>
<evidence type="ECO:0000259" key="4">
    <source>
        <dbReference type="Pfam" id="PF13007"/>
    </source>
</evidence>
<dbReference type="Pfam" id="PF03050">
    <property type="entry name" value="DDE_Tnp_IS66"/>
    <property type="match status" value="1"/>
</dbReference>
<name>A0A239LJB5_9FIRM</name>
<gene>
    <name evidence="6" type="ORF">SAMN05446037_10853</name>
</gene>
<evidence type="ECO:0000259" key="3">
    <source>
        <dbReference type="Pfam" id="PF13005"/>
    </source>
</evidence>
<dbReference type="Pfam" id="PF13007">
    <property type="entry name" value="LZ_Tnp_IS66"/>
    <property type="match status" value="1"/>
</dbReference>
<organism evidence="6 7">
    <name type="scientific">Anaerovirgula multivorans</name>
    <dbReference type="NCBI Taxonomy" id="312168"/>
    <lineage>
        <taxon>Bacteria</taxon>
        <taxon>Bacillati</taxon>
        <taxon>Bacillota</taxon>
        <taxon>Clostridia</taxon>
        <taxon>Peptostreptococcales</taxon>
        <taxon>Natronincolaceae</taxon>
        <taxon>Anaerovirgula</taxon>
    </lineage>
</organism>
<reference evidence="7" key="1">
    <citation type="submission" date="2017-06" db="EMBL/GenBank/DDBJ databases">
        <authorList>
            <person name="Varghese N."/>
            <person name="Submissions S."/>
        </authorList>
    </citation>
    <scope>NUCLEOTIDE SEQUENCE [LARGE SCALE GENOMIC DNA]</scope>
    <source>
        <strain evidence="7">SCA</strain>
    </source>
</reference>
<feature type="domain" description="Transposase IS66 C-terminal" evidence="5">
    <location>
        <begin position="492"/>
        <end position="532"/>
    </location>
</feature>
<keyword evidence="7" id="KW-1185">Reference proteome</keyword>
<dbReference type="InterPro" id="IPR024463">
    <property type="entry name" value="Transposase_TnpC_homeodom"/>
</dbReference>
<keyword evidence="1" id="KW-0175">Coiled coil</keyword>
<protein>
    <submittedName>
        <fullName evidence="6">Transposase</fullName>
    </submittedName>
</protein>
<evidence type="ECO:0000313" key="7">
    <source>
        <dbReference type="Proteomes" id="UP000198304"/>
    </source>
</evidence>
<evidence type="ECO:0000259" key="2">
    <source>
        <dbReference type="Pfam" id="PF03050"/>
    </source>
</evidence>
<dbReference type="EMBL" id="FZOJ01000085">
    <property type="protein sequence ID" value="SNT30767.1"/>
    <property type="molecule type" value="Genomic_DNA"/>
</dbReference>
<dbReference type="InterPro" id="IPR052344">
    <property type="entry name" value="Transposase-related"/>
</dbReference>
<dbReference type="AlphaFoldDB" id="A0A239LJB5"/>
<dbReference type="Pfam" id="PF13005">
    <property type="entry name" value="zf-IS66"/>
    <property type="match status" value="1"/>
</dbReference>
<dbReference type="InterPro" id="IPR039552">
    <property type="entry name" value="IS66_C"/>
</dbReference>
<feature type="coiled-coil region" evidence="1">
    <location>
        <begin position="21"/>
        <end position="62"/>
    </location>
</feature>
<evidence type="ECO:0000313" key="6">
    <source>
        <dbReference type="EMBL" id="SNT30767.1"/>
    </source>
</evidence>
<feature type="domain" description="Transposase IS66 central" evidence="2">
    <location>
        <begin position="201"/>
        <end position="485"/>
    </location>
</feature>
<dbReference type="Pfam" id="PF13817">
    <property type="entry name" value="DDE_Tnp_IS66_C"/>
    <property type="match status" value="1"/>
</dbReference>
<dbReference type="PANTHER" id="PTHR33678">
    <property type="entry name" value="BLL1576 PROTEIN"/>
    <property type="match status" value="1"/>
</dbReference>
<evidence type="ECO:0000259" key="5">
    <source>
        <dbReference type="Pfam" id="PF13817"/>
    </source>
</evidence>
<sequence>MNLTLFLSLQKWYNRYMKTIENSTKNQLNNQEESIEVLQNKCALLEQENQELSAKVAWYEEQIRKGAHQKYGASSEKTPDDQLSFFNEAEKAMRPNLKEPDLEEITYKRRKSKGLNKNTWADLPVEVIEYHLPDEEESCPECSHPLHIMSKEIRKEIKIVPAQVKIVEHVRHVYSCRQCEKDNIHTPVITAKAPAPVIPGSFVSPSLMAFVMNRKYTEAIPLYRQEQQFVNFGIELSRQNLANWMIKGSDWLKFIYDRLHERLLMETYIHADETTLQVLSEDKKSATSKSYMWLYATGKFGPKIFLYDYTPSRAGKHPKSFLQGFKGYLQTDGYQAYNDVEDVTIMGCFAHARRGFVDAIKALPKNADTSTTLAKEGRDYCNQLFHLERGYLELSQEERYTKRLEYSKPVLEAFLAWLNTNKPKVLPKSGLGKAITYCLNQWNKLETFLKDGAIEISNNRAERAIKPFVIGRKNWLFSKSPNGATASAIIYSIVETAKANNLSPFHYLEYLFERLPNIDITNSKKIDGLLPWSESIPQSCKVPSEN</sequence>